<dbReference type="PROSITE" id="PS50935">
    <property type="entry name" value="SSB"/>
    <property type="match status" value="1"/>
</dbReference>
<dbReference type="SUPFAM" id="SSF50249">
    <property type="entry name" value="Nucleic acid-binding proteins"/>
    <property type="match status" value="1"/>
</dbReference>
<proteinExistence type="inferred from homology"/>
<feature type="region of interest" description="Disordered" evidence="5">
    <location>
        <begin position="131"/>
        <end position="177"/>
    </location>
</feature>
<evidence type="ECO:0000256" key="3">
    <source>
        <dbReference type="HAMAP-Rule" id="MF_00984"/>
    </source>
</evidence>
<keyword evidence="1 3" id="KW-0238">DNA-binding</keyword>
<sequence>MAGSLNKVILIGNLGADPEIRRLNSGDQVASLRIATSESWRDRTTNERKERTEWHSVVIFNENLVKIVEQYLKKGSKIYIEGQLQTRKWQDQTGNDRYTTEIVLQKYRGELQMLDSRGMENEERMQATNQFGRGYDNSGYDSSGFGDGNLDQRGGFGKSSTQSKENFSEQLDDDIPF</sequence>
<dbReference type="GO" id="GO:0006281">
    <property type="term" value="P:DNA repair"/>
    <property type="evidence" value="ECO:0007669"/>
    <property type="project" value="UniProtKB-UniRule"/>
</dbReference>
<evidence type="ECO:0000256" key="2">
    <source>
        <dbReference type="ARBA" id="ARBA00023172"/>
    </source>
</evidence>
<dbReference type="GO" id="GO:0006310">
    <property type="term" value="P:DNA recombination"/>
    <property type="evidence" value="ECO:0007669"/>
    <property type="project" value="UniProtKB-UniRule"/>
</dbReference>
<dbReference type="NCBIfam" id="TIGR00621">
    <property type="entry name" value="ssb"/>
    <property type="match status" value="1"/>
</dbReference>
<keyword evidence="2 3" id="KW-0233">DNA recombination</keyword>
<evidence type="ECO:0000256" key="5">
    <source>
        <dbReference type="SAM" id="MobiDB-lite"/>
    </source>
</evidence>
<dbReference type="PANTHER" id="PTHR10302">
    <property type="entry name" value="SINGLE-STRANDED DNA-BINDING PROTEIN"/>
    <property type="match status" value="1"/>
</dbReference>
<dbReference type="AlphaFoldDB" id="A0A0M5KX19"/>
<protein>
    <recommendedName>
        <fullName evidence="3 4">Single-stranded DNA-binding protein</fullName>
        <shortName evidence="3">SSB</shortName>
    </recommendedName>
</protein>
<evidence type="ECO:0000256" key="4">
    <source>
        <dbReference type="RuleBase" id="RU000524"/>
    </source>
</evidence>
<dbReference type="OrthoDB" id="9809878at2"/>
<dbReference type="HAMAP" id="MF_00984">
    <property type="entry name" value="SSB"/>
    <property type="match status" value="1"/>
</dbReference>
<dbReference type="CDD" id="cd04496">
    <property type="entry name" value="SSB_OBF"/>
    <property type="match status" value="1"/>
</dbReference>
<dbReference type="GO" id="GO:0009295">
    <property type="term" value="C:nucleoid"/>
    <property type="evidence" value="ECO:0007669"/>
    <property type="project" value="TreeGrafter"/>
</dbReference>
<comment type="function">
    <text evidence="3">Plays an important role in DNA replication, recombination and repair. Binds to ssDNA and to an array of partner proteins to recruit them to their sites of action during DNA metabolism.</text>
</comment>
<dbReference type="Gene3D" id="2.40.50.140">
    <property type="entry name" value="Nucleic acid-binding proteins"/>
    <property type="match status" value="1"/>
</dbReference>
<feature type="DNA-binding region" evidence="3">
    <location>
        <begin position="54"/>
        <end position="60"/>
    </location>
</feature>
<dbReference type="RefSeq" id="WP_053944217.1">
    <property type="nucleotide sequence ID" value="NZ_CP010401.1"/>
</dbReference>
<evidence type="ECO:0000313" key="6">
    <source>
        <dbReference type="EMBL" id="ALE03710.1"/>
    </source>
</evidence>
<dbReference type="PANTHER" id="PTHR10302:SF27">
    <property type="entry name" value="SINGLE-STRANDED DNA-BINDING PROTEIN"/>
    <property type="match status" value="1"/>
</dbReference>
<keyword evidence="3" id="KW-0234">DNA repair</keyword>
<feature type="short sequence motif" description="Important for interaction with partner proteins" evidence="3">
    <location>
        <begin position="172"/>
        <end position="177"/>
    </location>
</feature>
<evidence type="ECO:0000256" key="1">
    <source>
        <dbReference type="ARBA" id="ARBA00023125"/>
    </source>
</evidence>
<accession>A0A0M5KX19</accession>
<organism evidence="6 7">
    <name type="scientific">Bartonella ancashensis</name>
    <dbReference type="NCBI Taxonomy" id="1318743"/>
    <lineage>
        <taxon>Bacteria</taxon>
        <taxon>Pseudomonadati</taxon>
        <taxon>Pseudomonadota</taxon>
        <taxon>Alphaproteobacteria</taxon>
        <taxon>Hyphomicrobiales</taxon>
        <taxon>Bartonellaceae</taxon>
        <taxon>Bartonella</taxon>
    </lineage>
</organism>
<keyword evidence="3" id="KW-0235">DNA replication</keyword>
<dbReference type="InterPro" id="IPR011344">
    <property type="entry name" value="ssDNA-bd"/>
</dbReference>
<feature type="compositionally biased region" description="Polar residues" evidence="5">
    <location>
        <begin position="158"/>
        <end position="169"/>
    </location>
</feature>
<dbReference type="STRING" id="1318743.PU02_0896"/>
<gene>
    <name evidence="6" type="ORF">PU02_0896</name>
</gene>
<dbReference type="Pfam" id="PF00436">
    <property type="entry name" value="SSB"/>
    <property type="match status" value="1"/>
</dbReference>
<reference evidence="6 7" key="1">
    <citation type="journal article" date="2015" name="Genome Announc.">
        <title>Complete Genome Sequence of Bartonella ancashensis Strain 20.00, Isolated from the Blood of a Patient with Verruga Peruana.</title>
        <authorList>
            <person name="Hang J."/>
            <person name="Mullins K.E."/>
            <person name="Clifford R.J."/>
            <person name="Onmus-Leone F."/>
            <person name="Yang Y."/>
            <person name="Jiang J."/>
            <person name="Leguia M."/>
            <person name="Kasper M.R."/>
            <person name="Maguina C."/>
            <person name="Lesho E.P."/>
            <person name="Jarman R.G."/>
            <person name="Richards A.L."/>
            <person name="Blazes D."/>
        </authorList>
    </citation>
    <scope>NUCLEOTIDE SEQUENCE [LARGE SCALE GENOMIC DNA]</scope>
    <source>
        <strain evidence="6 7">20.00</strain>
    </source>
</reference>
<dbReference type="PATRIC" id="fig|1318743.3.peg.910"/>
<dbReference type="KEGG" id="banc:PU02_0896"/>
<dbReference type="GO" id="GO:0003697">
    <property type="term" value="F:single-stranded DNA binding"/>
    <property type="evidence" value="ECO:0007669"/>
    <property type="project" value="UniProtKB-UniRule"/>
</dbReference>
<dbReference type="EMBL" id="CP010401">
    <property type="protein sequence ID" value="ALE03710.1"/>
    <property type="molecule type" value="Genomic_DNA"/>
</dbReference>
<comment type="subunit">
    <text evidence="3">Homotetramer.</text>
</comment>
<evidence type="ECO:0000313" key="7">
    <source>
        <dbReference type="Proteomes" id="UP000057213"/>
    </source>
</evidence>
<name>A0A0M5KX19_9HYPH</name>
<keyword evidence="3" id="KW-0227">DNA damage</keyword>
<dbReference type="Proteomes" id="UP000057213">
    <property type="component" value="Chromosome"/>
</dbReference>
<dbReference type="GO" id="GO:0006260">
    <property type="term" value="P:DNA replication"/>
    <property type="evidence" value="ECO:0007669"/>
    <property type="project" value="UniProtKB-UniRule"/>
</dbReference>
<dbReference type="InterPro" id="IPR000424">
    <property type="entry name" value="Primosome_PriB/ssb"/>
</dbReference>
<keyword evidence="7" id="KW-1185">Reference proteome</keyword>
<dbReference type="InterPro" id="IPR012340">
    <property type="entry name" value="NA-bd_OB-fold"/>
</dbReference>